<dbReference type="KEGG" id="hli:HLI_04025"/>
<feature type="transmembrane region" description="Helical" evidence="1">
    <location>
        <begin position="52"/>
        <end position="71"/>
    </location>
</feature>
<protein>
    <submittedName>
        <fullName evidence="2">Uncharacterized protein</fullName>
    </submittedName>
</protein>
<evidence type="ECO:0000256" key="1">
    <source>
        <dbReference type="SAM" id="Phobius"/>
    </source>
</evidence>
<name>A0A410M9U9_9BACI</name>
<gene>
    <name evidence="2" type="ORF">HLI_04025</name>
</gene>
<evidence type="ECO:0000313" key="3">
    <source>
        <dbReference type="Proteomes" id="UP000287756"/>
    </source>
</evidence>
<keyword evidence="1" id="KW-1133">Transmembrane helix</keyword>
<feature type="transmembrane region" description="Helical" evidence="1">
    <location>
        <begin position="29"/>
        <end position="46"/>
    </location>
</feature>
<dbReference type="AlphaFoldDB" id="A0A410M9U9"/>
<reference evidence="2 3" key="1">
    <citation type="submission" date="2018-01" db="EMBL/GenBank/DDBJ databases">
        <title>The whole genome sequencing and assembly of Halobacillus litoralis ERB031 strain.</title>
        <authorList>
            <person name="Lee S.-J."/>
            <person name="Park M.-K."/>
            <person name="Kim J.-Y."/>
            <person name="Lee Y.-J."/>
            <person name="Yi H."/>
            <person name="Bahn Y.-S."/>
            <person name="Kim J.F."/>
            <person name="Lee D.-W."/>
        </authorList>
    </citation>
    <scope>NUCLEOTIDE SEQUENCE [LARGE SCALE GENOMIC DNA]</scope>
    <source>
        <strain evidence="2 3">ERB 031</strain>
    </source>
</reference>
<dbReference type="Proteomes" id="UP000287756">
    <property type="component" value="Chromosome"/>
</dbReference>
<proteinExistence type="predicted"/>
<evidence type="ECO:0000313" key="2">
    <source>
        <dbReference type="EMBL" id="QAS51446.1"/>
    </source>
</evidence>
<keyword evidence="1" id="KW-0472">Membrane</keyword>
<dbReference type="EMBL" id="CP026118">
    <property type="protein sequence ID" value="QAS51446.1"/>
    <property type="molecule type" value="Genomic_DNA"/>
</dbReference>
<organism evidence="2 3">
    <name type="scientific">Halobacillus litoralis</name>
    <dbReference type="NCBI Taxonomy" id="45668"/>
    <lineage>
        <taxon>Bacteria</taxon>
        <taxon>Bacillati</taxon>
        <taxon>Bacillota</taxon>
        <taxon>Bacilli</taxon>
        <taxon>Bacillales</taxon>
        <taxon>Bacillaceae</taxon>
        <taxon>Halobacillus</taxon>
    </lineage>
</organism>
<accession>A0A410M9U9</accession>
<keyword evidence="1" id="KW-0812">Transmembrane</keyword>
<sequence length="88" mass="10044">MPPTLIGSLCLSLAATIRMGCRYGSRNRILVLLFPAISRCVIWWLLSGETLNANFLIGFTFIMFGIIVVTIRRPRKTIHKWHVENAEK</sequence>